<proteinExistence type="predicted"/>
<reference evidence="1" key="1">
    <citation type="submission" date="2014-11" db="EMBL/GenBank/DDBJ databases">
        <authorList>
            <person name="Amaro Gonzalez C."/>
        </authorList>
    </citation>
    <scope>NUCLEOTIDE SEQUENCE</scope>
</reference>
<protein>
    <submittedName>
        <fullName evidence="1">Uncharacterized protein</fullName>
    </submittedName>
</protein>
<dbReference type="EMBL" id="GBXM01004206">
    <property type="protein sequence ID" value="JAI04372.1"/>
    <property type="molecule type" value="Transcribed_RNA"/>
</dbReference>
<accession>A0A0E9XPN6</accession>
<name>A0A0E9XPN6_ANGAN</name>
<organism evidence="1">
    <name type="scientific">Anguilla anguilla</name>
    <name type="common">European freshwater eel</name>
    <name type="synonym">Muraena anguilla</name>
    <dbReference type="NCBI Taxonomy" id="7936"/>
    <lineage>
        <taxon>Eukaryota</taxon>
        <taxon>Metazoa</taxon>
        <taxon>Chordata</taxon>
        <taxon>Craniata</taxon>
        <taxon>Vertebrata</taxon>
        <taxon>Euteleostomi</taxon>
        <taxon>Actinopterygii</taxon>
        <taxon>Neopterygii</taxon>
        <taxon>Teleostei</taxon>
        <taxon>Anguilliformes</taxon>
        <taxon>Anguillidae</taxon>
        <taxon>Anguilla</taxon>
    </lineage>
</organism>
<reference evidence="1" key="2">
    <citation type="journal article" date="2015" name="Fish Shellfish Immunol.">
        <title>Early steps in the European eel (Anguilla anguilla)-Vibrio vulnificus interaction in the gills: Role of the RtxA13 toxin.</title>
        <authorList>
            <person name="Callol A."/>
            <person name="Pajuelo D."/>
            <person name="Ebbesson L."/>
            <person name="Teles M."/>
            <person name="MacKenzie S."/>
            <person name="Amaro C."/>
        </authorList>
    </citation>
    <scope>NUCLEOTIDE SEQUENCE</scope>
</reference>
<evidence type="ECO:0000313" key="1">
    <source>
        <dbReference type="EMBL" id="JAI04372.1"/>
    </source>
</evidence>
<sequence>MRRTRMTLHCRFTSR</sequence>